<dbReference type="AlphaFoldDB" id="A0A6P6V2Q2"/>
<dbReference type="InterPro" id="IPR027356">
    <property type="entry name" value="NPH3_dom"/>
</dbReference>
<evidence type="ECO:0000313" key="8">
    <source>
        <dbReference type="RefSeq" id="XP_027097113.1"/>
    </source>
</evidence>
<feature type="region of interest" description="Disordered" evidence="4">
    <location>
        <begin position="457"/>
        <end position="479"/>
    </location>
</feature>
<comment type="pathway">
    <text evidence="1">Protein modification; protein ubiquitination.</text>
</comment>
<dbReference type="Pfam" id="PF03000">
    <property type="entry name" value="NPH3"/>
    <property type="match status" value="1"/>
</dbReference>
<feature type="domain" description="NPH3" evidence="6">
    <location>
        <begin position="187"/>
        <end position="444"/>
    </location>
</feature>
<reference evidence="8" key="2">
    <citation type="submission" date="2025-08" db="UniProtKB">
        <authorList>
            <consortium name="RefSeq"/>
        </authorList>
    </citation>
    <scope>IDENTIFICATION</scope>
    <source>
        <tissue evidence="8">Leaves</tissue>
    </source>
</reference>
<dbReference type="InterPro" id="IPR000210">
    <property type="entry name" value="BTB/POZ_dom"/>
</dbReference>
<proteinExistence type="inferred from homology"/>
<evidence type="ECO:0000256" key="4">
    <source>
        <dbReference type="SAM" id="MobiDB-lite"/>
    </source>
</evidence>
<dbReference type="InterPro" id="IPR011333">
    <property type="entry name" value="SKP1/BTB/POZ_sf"/>
</dbReference>
<sequence length="544" mass="60687">MADLCDLQILVNRQQTFFLNQKILTKYSEKLKRTIRQAKKRTQIRSSGIEIDDFPGGPDGFELVSRFCYNSGATTITVSNVSLLHCCAVFLGMTEKMFSSNLLHQTEVFLQQMFYWSWNDVLACLKSLEPFFSFADSCGLVKKLMCLLLAKIAQNSDINQLIASSSSASSSPETSSRFRCSPAATKFWWFEDLTLLSPKTIEYFAKSLGSFAGENNSTVLTRFLLHYLQKSAGRHNNNSKSRAPEYNGLAETAVSGVVLTARTSFSCRSLFWVLRVVSGFGLSRNCRAGLEKLIGGVLDQATLDDLLVSGRDGAGVYDVNLVMRLVRQFVQSEGAVTVEKMKRVGMLMDKYLGEIAPDQNLKISRFLGVAESLPDCARDCFDGVYRAIDIYLESHPALSLEERSRLCRCLNYEKLSLECCKDLAKNPKIPPRISVQALASQHSSHVPSSADVLFVNDHGSNSTSKSRSPPIAPEKPGSFDLDGYETFGDESFDIRQNIQRMQRRVVELEKVCREMKGQMSRMKKGRLMLNAAAVAHGEALPRMC</sequence>
<feature type="compositionally biased region" description="Polar residues" evidence="4">
    <location>
        <begin position="458"/>
        <end position="467"/>
    </location>
</feature>
<comment type="similarity">
    <text evidence="3">Belongs to the NPH3 family.</text>
</comment>
<dbReference type="PANTHER" id="PTHR32370">
    <property type="entry name" value="OS12G0117600 PROTEIN"/>
    <property type="match status" value="1"/>
</dbReference>
<dbReference type="GeneID" id="113716827"/>
<keyword evidence="2" id="KW-0833">Ubl conjugation pathway</keyword>
<dbReference type="InterPro" id="IPR043454">
    <property type="entry name" value="NPH3/RPT2-like"/>
</dbReference>
<gene>
    <name evidence="8" type="primary">LOC113716827</name>
</gene>
<dbReference type="SUPFAM" id="SSF54695">
    <property type="entry name" value="POZ domain"/>
    <property type="match status" value="1"/>
</dbReference>
<feature type="domain" description="BTB" evidence="5">
    <location>
        <begin position="5"/>
        <end position="71"/>
    </location>
</feature>
<organism evidence="7 8">
    <name type="scientific">Coffea arabica</name>
    <name type="common">Arabian coffee</name>
    <dbReference type="NCBI Taxonomy" id="13443"/>
    <lineage>
        <taxon>Eukaryota</taxon>
        <taxon>Viridiplantae</taxon>
        <taxon>Streptophyta</taxon>
        <taxon>Embryophyta</taxon>
        <taxon>Tracheophyta</taxon>
        <taxon>Spermatophyta</taxon>
        <taxon>Magnoliopsida</taxon>
        <taxon>eudicotyledons</taxon>
        <taxon>Gunneridae</taxon>
        <taxon>Pentapetalae</taxon>
        <taxon>asterids</taxon>
        <taxon>lamiids</taxon>
        <taxon>Gentianales</taxon>
        <taxon>Rubiaceae</taxon>
        <taxon>Ixoroideae</taxon>
        <taxon>Gardenieae complex</taxon>
        <taxon>Bertiereae - Coffeeae clade</taxon>
        <taxon>Coffeeae</taxon>
        <taxon>Coffea</taxon>
    </lineage>
</organism>
<evidence type="ECO:0000256" key="3">
    <source>
        <dbReference type="PROSITE-ProRule" id="PRU00982"/>
    </source>
</evidence>
<evidence type="ECO:0000256" key="1">
    <source>
        <dbReference type="ARBA" id="ARBA00004906"/>
    </source>
</evidence>
<reference evidence="7" key="1">
    <citation type="journal article" date="2025" name="Foods">
        <title>Unveiling the Microbial Signatures of Arabica Coffee Cherries: Insights into Ripeness Specific Diversity, Functional Traits, and Implications for Quality and Safety.</title>
        <authorList>
            <consortium name="RefSeq"/>
            <person name="Tenea G.N."/>
            <person name="Cifuentes V."/>
            <person name="Reyes P."/>
            <person name="Cevallos-Vallejos M."/>
        </authorList>
    </citation>
    <scope>NUCLEOTIDE SEQUENCE [LARGE SCALE GENOMIC DNA]</scope>
</reference>
<keyword evidence="7" id="KW-1185">Reference proteome</keyword>
<dbReference type="UniPathway" id="UPA00143"/>
<dbReference type="RefSeq" id="XP_027097113.1">
    <property type="nucleotide sequence ID" value="XM_027241312.2"/>
</dbReference>
<evidence type="ECO:0000313" key="7">
    <source>
        <dbReference type="Proteomes" id="UP001652660"/>
    </source>
</evidence>
<evidence type="ECO:0000259" key="5">
    <source>
        <dbReference type="PROSITE" id="PS50097"/>
    </source>
</evidence>
<accession>A0A6P6V2Q2</accession>
<evidence type="ECO:0000256" key="2">
    <source>
        <dbReference type="ARBA" id="ARBA00022786"/>
    </source>
</evidence>
<protein>
    <submittedName>
        <fullName evidence="8">BTB/POZ domain-containing protein At1g50280-like</fullName>
    </submittedName>
</protein>
<dbReference type="PROSITE" id="PS51649">
    <property type="entry name" value="NPH3"/>
    <property type="match status" value="1"/>
</dbReference>
<dbReference type="PROSITE" id="PS50097">
    <property type="entry name" value="BTB"/>
    <property type="match status" value="1"/>
</dbReference>
<name>A0A6P6V2Q2_COFAR</name>
<evidence type="ECO:0000259" key="6">
    <source>
        <dbReference type="PROSITE" id="PS51649"/>
    </source>
</evidence>
<dbReference type="OrthoDB" id="1080584at2759"/>
<dbReference type="GO" id="GO:0016567">
    <property type="term" value="P:protein ubiquitination"/>
    <property type="evidence" value="ECO:0007669"/>
    <property type="project" value="UniProtKB-UniPathway"/>
</dbReference>
<dbReference type="Proteomes" id="UP001652660">
    <property type="component" value="Chromosome 11c"/>
</dbReference>